<dbReference type="InterPro" id="IPR020458">
    <property type="entry name" value="Znf_DskA_TraR_CS"/>
</dbReference>
<feature type="domain" description="Zinc finger DksA/TraR C4-type" evidence="5">
    <location>
        <begin position="40"/>
        <end position="70"/>
    </location>
</feature>
<evidence type="ECO:0000256" key="2">
    <source>
        <dbReference type="ARBA" id="ARBA00022771"/>
    </source>
</evidence>
<dbReference type="PANTHER" id="PTHR38777:SF1">
    <property type="entry name" value="DNAK SUPPRESSOR PROTEIN"/>
    <property type="match status" value="1"/>
</dbReference>
<name>A0ABT1WS78_ACTSU</name>
<keyword evidence="2" id="KW-0863">Zinc-finger</keyword>
<evidence type="ECO:0000313" key="6">
    <source>
        <dbReference type="EMBL" id="MCQ9629253.1"/>
    </source>
</evidence>
<protein>
    <submittedName>
        <fullName evidence="6">TraR/DksA family transcriptional regulator</fullName>
    </submittedName>
</protein>
<dbReference type="PRINTS" id="PR00618">
    <property type="entry name" value="DKSAZNFINGER"/>
</dbReference>
<dbReference type="Pfam" id="PF01258">
    <property type="entry name" value="zf-dskA_traR"/>
    <property type="match status" value="1"/>
</dbReference>
<dbReference type="Gene3D" id="1.20.120.910">
    <property type="entry name" value="DksA, coiled-coil domain"/>
    <property type="match status" value="1"/>
</dbReference>
<dbReference type="InterPro" id="IPR000962">
    <property type="entry name" value="Znf_DskA_TraR"/>
</dbReference>
<dbReference type="EMBL" id="JAJUPA010000002">
    <property type="protein sequence ID" value="MCQ9629253.1"/>
    <property type="molecule type" value="Genomic_DNA"/>
</dbReference>
<dbReference type="PANTHER" id="PTHR38777">
    <property type="entry name" value="FELS-2 PROPHAGE PROTEIN"/>
    <property type="match status" value="1"/>
</dbReference>
<reference evidence="6 7" key="1">
    <citation type="submission" date="2021-12" db="EMBL/GenBank/DDBJ databases">
        <title>Identification and characterization of A. suis stains in western Canada.</title>
        <authorList>
            <person name="Kulathunga D.G.R.S."/>
            <person name="De Oliveira Costa M."/>
        </authorList>
    </citation>
    <scope>NUCLEOTIDE SEQUENCE [LARGE SCALE GENOMIC DNA]</scope>
    <source>
        <strain evidence="6 7">18_292</strain>
    </source>
</reference>
<evidence type="ECO:0000259" key="5">
    <source>
        <dbReference type="Pfam" id="PF01258"/>
    </source>
</evidence>
<keyword evidence="1" id="KW-0479">Metal-binding</keyword>
<dbReference type="Proteomes" id="UP001206331">
    <property type="component" value="Unassembled WGS sequence"/>
</dbReference>
<gene>
    <name evidence="6" type="ORF">LZL92_03060</name>
</gene>
<evidence type="ECO:0000256" key="4">
    <source>
        <dbReference type="PROSITE-ProRule" id="PRU00510"/>
    </source>
</evidence>
<dbReference type="InterPro" id="IPR020460">
    <property type="entry name" value="Znf_C4-type_bac"/>
</dbReference>
<accession>A0ABT1WS78</accession>
<feature type="zinc finger region" description="dksA C4-type" evidence="4">
    <location>
        <begin position="43"/>
        <end position="67"/>
    </location>
</feature>
<evidence type="ECO:0000256" key="3">
    <source>
        <dbReference type="ARBA" id="ARBA00022833"/>
    </source>
</evidence>
<dbReference type="SUPFAM" id="SSF57716">
    <property type="entry name" value="Glucocorticoid receptor-like (DNA-binding domain)"/>
    <property type="match status" value="1"/>
</dbReference>
<evidence type="ECO:0000256" key="1">
    <source>
        <dbReference type="ARBA" id="ARBA00022723"/>
    </source>
</evidence>
<evidence type="ECO:0000313" key="7">
    <source>
        <dbReference type="Proteomes" id="UP001206331"/>
    </source>
</evidence>
<sequence>MPDLLDRISEREEQILEMQLAPHLETELSDDEIDAIAQAGRQCSECGLPIPEARLRAEPTAHRCISCQEDWEAGR</sequence>
<dbReference type="PROSITE" id="PS01102">
    <property type="entry name" value="ZF_DKSA_1"/>
    <property type="match status" value="1"/>
</dbReference>
<proteinExistence type="predicted"/>
<keyword evidence="7" id="KW-1185">Reference proteome</keyword>
<dbReference type="InterPro" id="IPR012783">
    <property type="entry name" value="Znf_C4_TraR"/>
</dbReference>
<dbReference type="RefSeq" id="WP_117374148.1">
    <property type="nucleotide sequence ID" value="NZ_JAJUOY010000007.1"/>
</dbReference>
<dbReference type="NCBIfam" id="TIGR02419">
    <property type="entry name" value="C4_traR_proteo"/>
    <property type="match status" value="1"/>
</dbReference>
<dbReference type="PROSITE" id="PS51128">
    <property type="entry name" value="ZF_DKSA_2"/>
    <property type="match status" value="1"/>
</dbReference>
<keyword evidence="3" id="KW-0862">Zinc</keyword>
<comment type="caution">
    <text evidence="6">The sequence shown here is derived from an EMBL/GenBank/DDBJ whole genome shotgun (WGS) entry which is preliminary data.</text>
</comment>
<organism evidence="6 7">
    <name type="scientific">Actinobacillus suis</name>
    <dbReference type="NCBI Taxonomy" id="716"/>
    <lineage>
        <taxon>Bacteria</taxon>
        <taxon>Pseudomonadati</taxon>
        <taxon>Pseudomonadota</taxon>
        <taxon>Gammaproteobacteria</taxon>
        <taxon>Pasteurellales</taxon>
        <taxon>Pasteurellaceae</taxon>
        <taxon>Actinobacillus</taxon>
    </lineage>
</organism>